<gene>
    <name evidence="2" type="ORF">Tco_0747423</name>
</gene>
<accession>A0ABQ4YTJ9</accession>
<dbReference type="EMBL" id="BQNB010010705">
    <property type="protein sequence ID" value="GJS80882.1"/>
    <property type="molecule type" value="Genomic_DNA"/>
</dbReference>
<evidence type="ECO:0000313" key="3">
    <source>
        <dbReference type="Proteomes" id="UP001151760"/>
    </source>
</evidence>
<sequence length="215" mass="24964">MKIMINDESDLSDYEEDDLKILEDEYNSDNESEACECEGNCSGSDSTRWNRNIPIKVNVFLWRAMLNKLPSKVNLDMRGFDVDSILCPICLGDLKMVNHSFFNCVLAKDLWHLLAKWWEMDIPVCGNFADWFHWLDSLHVPIKVWLVLEGVGGTLMWSIWNFCNSLIFSSCPPKKEVLWDSIVSQSFLWILSRNPSRKFSWIGWLKNLVTTITST</sequence>
<keyword evidence="2" id="KW-0548">Nucleotidyltransferase</keyword>
<evidence type="ECO:0000313" key="2">
    <source>
        <dbReference type="EMBL" id="GJS80882.1"/>
    </source>
</evidence>
<dbReference type="Proteomes" id="UP001151760">
    <property type="component" value="Unassembled WGS sequence"/>
</dbReference>
<feature type="domain" description="Reverse transcriptase zinc-binding" evidence="1">
    <location>
        <begin position="46"/>
        <end position="111"/>
    </location>
</feature>
<dbReference type="GO" id="GO:0003964">
    <property type="term" value="F:RNA-directed DNA polymerase activity"/>
    <property type="evidence" value="ECO:0007669"/>
    <property type="project" value="UniProtKB-KW"/>
</dbReference>
<name>A0ABQ4YTJ9_9ASTR</name>
<reference evidence="2" key="2">
    <citation type="submission" date="2022-01" db="EMBL/GenBank/DDBJ databases">
        <authorList>
            <person name="Yamashiro T."/>
            <person name="Shiraishi A."/>
            <person name="Satake H."/>
            <person name="Nakayama K."/>
        </authorList>
    </citation>
    <scope>NUCLEOTIDE SEQUENCE</scope>
</reference>
<comment type="caution">
    <text evidence="2">The sequence shown here is derived from an EMBL/GenBank/DDBJ whole genome shotgun (WGS) entry which is preliminary data.</text>
</comment>
<evidence type="ECO:0000259" key="1">
    <source>
        <dbReference type="Pfam" id="PF13966"/>
    </source>
</evidence>
<protein>
    <submittedName>
        <fullName evidence="2">RNA-directed DNA polymerase, eukaryota, reverse transcriptase zinc-binding domain protein</fullName>
    </submittedName>
</protein>
<organism evidence="2 3">
    <name type="scientific">Tanacetum coccineum</name>
    <dbReference type="NCBI Taxonomy" id="301880"/>
    <lineage>
        <taxon>Eukaryota</taxon>
        <taxon>Viridiplantae</taxon>
        <taxon>Streptophyta</taxon>
        <taxon>Embryophyta</taxon>
        <taxon>Tracheophyta</taxon>
        <taxon>Spermatophyta</taxon>
        <taxon>Magnoliopsida</taxon>
        <taxon>eudicotyledons</taxon>
        <taxon>Gunneridae</taxon>
        <taxon>Pentapetalae</taxon>
        <taxon>asterids</taxon>
        <taxon>campanulids</taxon>
        <taxon>Asterales</taxon>
        <taxon>Asteraceae</taxon>
        <taxon>Asteroideae</taxon>
        <taxon>Anthemideae</taxon>
        <taxon>Anthemidinae</taxon>
        <taxon>Tanacetum</taxon>
    </lineage>
</organism>
<reference evidence="2" key="1">
    <citation type="journal article" date="2022" name="Int. J. Mol. Sci.">
        <title>Draft Genome of Tanacetum Coccineum: Genomic Comparison of Closely Related Tanacetum-Family Plants.</title>
        <authorList>
            <person name="Yamashiro T."/>
            <person name="Shiraishi A."/>
            <person name="Nakayama K."/>
            <person name="Satake H."/>
        </authorList>
    </citation>
    <scope>NUCLEOTIDE SEQUENCE</scope>
</reference>
<dbReference type="Pfam" id="PF13966">
    <property type="entry name" value="zf-RVT"/>
    <property type="match status" value="1"/>
</dbReference>
<dbReference type="InterPro" id="IPR026960">
    <property type="entry name" value="RVT-Znf"/>
</dbReference>
<keyword evidence="2" id="KW-0808">Transferase</keyword>
<proteinExistence type="predicted"/>
<keyword evidence="3" id="KW-1185">Reference proteome</keyword>
<keyword evidence="2" id="KW-0695">RNA-directed DNA polymerase</keyword>